<evidence type="ECO:0000313" key="12">
    <source>
        <dbReference type="EMBL" id="QQA14934.1"/>
    </source>
</evidence>
<dbReference type="AlphaFoldDB" id="A0A084J2Y9"/>
<evidence type="ECO:0000313" key="9">
    <source>
        <dbReference type="EMBL" id="OOR08958.1"/>
    </source>
</evidence>
<evidence type="ECO:0000256" key="4">
    <source>
        <dbReference type="PIRSR" id="PIRSR006806-1"/>
    </source>
</evidence>
<name>A0A084J2Y9_BACMY</name>
<feature type="binding site" evidence="4">
    <location>
        <position position="51"/>
    </location>
    <ligand>
        <name>substrate</name>
    </ligand>
</feature>
<dbReference type="PANTHER" id="PTHR23407">
    <property type="entry name" value="ATPASE INHIBITOR/5-FORMYLTETRAHYDROFOLATE CYCLO-LIGASE"/>
    <property type="match status" value="1"/>
</dbReference>
<dbReference type="EMBL" id="AHEV01000009">
    <property type="protein sequence ID" value="EJR43142.1"/>
    <property type="molecule type" value="Genomic_DNA"/>
</dbReference>
<keyword evidence="3 4" id="KW-0067">ATP-binding</keyword>
<evidence type="ECO:0000313" key="18">
    <source>
        <dbReference type="Proteomes" id="UP000236165"/>
    </source>
</evidence>
<evidence type="ECO:0000313" key="20">
    <source>
        <dbReference type="Proteomes" id="UP000596196"/>
    </source>
</evidence>
<dbReference type="Proteomes" id="UP000305524">
    <property type="component" value="Unassembled WGS sequence"/>
</dbReference>
<reference evidence="10 17" key="4">
    <citation type="submission" date="2016-12" db="EMBL/GenBank/DDBJ databases">
        <title>Genome Sequences of Twelve Sporeforming Bacillus Species Isolated from Foods.</title>
        <authorList>
            <person name="De Jong A."/>
            <person name="Holsappel S."/>
            <person name="Kuipers O.P."/>
        </authorList>
    </citation>
    <scope>NUCLEOTIDE SEQUENCE [LARGE SCALE GENOMIC DNA]</scope>
    <source>
        <strain evidence="10 17">S3E15</strain>
    </source>
</reference>
<feature type="binding site" evidence="4">
    <location>
        <begin position="135"/>
        <end position="143"/>
    </location>
    <ligand>
        <name>ATP</name>
        <dbReference type="ChEBI" id="CHEBI:30616"/>
    </ligand>
</feature>
<dbReference type="Proteomes" id="UP000194131">
    <property type="component" value="Unassembled WGS sequence"/>
</dbReference>
<comment type="cofactor">
    <cofactor evidence="5">
        <name>Mg(2+)</name>
        <dbReference type="ChEBI" id="CHEBI:18420"/>
    </cofactor>
</comment>
<dbReference type="EMBL" id="CP020743">
    <property type="protein sequence ID" value="ARJ23864.1"/>
    <property type="molecule type" value="Genomic_DNA"/>
</dbReference>
<dbReference type="Proteomes" id="UP000006976">
    <property type="component" value="Unassembled WGS sequence"/>
</dbReference>
<dbReference type="Proteomes" id="UP000596196">
    <property type="component" value="Chromosome"/>
</dbReference>
<reference evidence="6 16" key="6">
    <citation type="submission" date="2017-04" db="EMBL/GenBank/DDBJ databases">
        <title>The Characteristic of a Fine Plant Growth-Promoting Rhizobacteria Bacillus mycoides Gnyt1 and its Whole Genome Sequencing Analysis.</title>
        <authorList>
            <person name="Li J.H."/>
            <person name="Yao T."/>
        </authorList>
    </citation>
    <scope>NUCLEOTIDE SEQUENCE [LARGE SCALE GENOMIC DNA]</scope>
    <source>
        <strain evidence="6 16">Gnyt1</strain>
    </source>
</reference>
<dbReference type="NCBIfam" id="TIGR02727">
    <property type="entry name" value="MTHFS_bact"/>
    <property type="match status" value="1"/>
</dbReference>
<dbReference type="SUPFAM" id="SSF100950">
    <property type="entry name" value="NagB/RpiA/CoA transferase-like"/>
    <property type="match status" value="1"/>
</dbReference>
<dbReference type="EC" id="6.3.3.2" evidence="5"/>
<dbReference type="PANTHER" id="PTHR23407:SF1">
    <property type="entry name" value="5-FORMYLTETRAHYDROFOLATE CYCLO-LIGASE"/>
    <property type="match status" value="1"/>
</dbReference>
<evidence type="ECO:0000313" key="17">
    <source>
        <dbReference type="Proteomes" id="UP000194131"/>
    </source>
</evidence>
<evidence type="ECO:0000313" key="19">
    <source>
        <dbReference type="Proteomes" id="UP000305524"/>
    </source>
</evidence>
<reference evidence="13 19" key="7">
    <citation type="journal article" date="2019" name="Environ. Microbiol.">
        <title>An active ?-lactamase is a part of an orchestrated cell wall stress resistance network of Bacillus subtilis and related rhizosphere species.</title>
        <authorList>
            <person name="Bucher T."/>
            <person name="Keren-Paz A."/>
            <person name="Hausser J."/>
            <person name="Olender T."/>
            <person name="Cytryn E."/>
            <person name="Kolodkin-Gal I."/>
        </authorList>
    </citation>
    <scope>NUCLEOTIDE SEQUENCE [LARGE SCALE GENOMIC DNA]</scope>
    <source>
        <strain evidence="13 19">I186</strain>
    </source>
</reference>
<dbReference type="PIRSF" id="PIRSF006806">
    <property type="entry name" value="FTHF_cligase"/>
    <property type="match status" value="1"/>
</dbReference>
<reference evidence="12 20" key="8">
    <citation type="submission" date="2020-12" db="EMBL/GenBank/DDBJ databases">
        <title>FDA dAtabase for Regulatory Grade micrObial Sequences (FDA-ARGOS): Supporting development and validation of Infectious Disease Dx tests.</title>
        <authorList>
            <person name="Nelson B."/>
            <person name="Plummer A."/>
            <person name="Tallon L."/>
            <person name="Sadzewicz L."/>
            <person name="Zhao X."/>
            <person name="Boylan J."/>
            <person name="Ott S."/>
            <person name="Bowen H."/>
            <person name="Vavikolanu K."/>
            <person name="Mehta A."/>
            <person name="Aluvathingal J."/>
            <person name="Nadendla S."/>
            <person name="Myers T."/>
            <person name="Yan Y."/>
            <person name="Sichtig H."/>
        </authorList>
    </citation>
    <scope>NUCLEOTIDE SEQUENCE [LARGE SCALE GENOMIC DNA]</scope>
    <source>
        <strain evidence="12 20">FDAARGOS_924</strain>
    </source>
</reference>
<comment type="similarity">
    <text evidence="1 5">Belongs to the 5-formyltetrahydrofolate cyclo-ligase family.</text>
</comment>
<proteinExistence type="inferred from homology"/>
<keyword evidence="2 4" id="KW-0547">Nucleotide-binding</keyword>
<dbReference type="Proteomes" id="UP000236165">
    <property type="component" value="Unassembled WGS sequence"/>
</dbReference>
<comment type="catalytic activity">
    <reaction evidence="5">
        <text>(6S)-5-formyl-5,6,7,8-tetrahydrofolate + ATP = (6R)-5,10-methenyltetrahydrofolate + ADP + phosphate</text>
        <dbReference type="Rhea" id="RHEA:10488"/>
        <dbReference type="ChEBI" id="CHEBI:30616"/>
        <dbReference type="ChEBI" id="CHEBI:43474"/>
        <dbReference type="ChEBI" id="CHEBI:57455"/>
        <dbReference type="ChEBI" id="CHEBI:57457"/>
        <dbReference type="ChEBI" id="CHEBI:456216"/>
        <dbReference type="EC" id="6.3.3.2"/>
    </reaction>
</comment>
<dbReference type="Pfam" id="PF01812">
    <property type="entry name" value="5-FTHF_cyc-lig"/>
    <property type="match status" value="1"/>
</dbReference>
<keyword evidence="20" id="KW-1185">Reference proteome</keyword>
<accession>C2Q0W4</accession>
<reference evidence="9 15" key="5">
    <citation type="submission" date="2017-01" db="EMBL/GenBank/DDBJ databases">
        <title>Bacillus cereus isolates.</title>
        <authorList>
            <person name="Beno S.M."/>
        </authorList>
    </citation>
    <scope>NUCLEOTIDE SEQUENCE [LARGE SCALE GENOMIC DNA]</scope>
    <source>
        <strain evidence="9 15">FSL W7-1108</strain>
    </source>
</reference>
<evidence type="ECO:0000313" key="10">
    <source>
        <dbReference type="EMBL" id="OSX95059.1"/>
    </source>
</evidence>
<evidence type="ECO:0000313" key="11">
    <source>
        <dbReference type="EMBL" id="PJN71305.1"/>
    </source>
</evidence>
<dbReference type="EMBL" id="CP065877">
    <property type="protein sequence ID" value="QQA14934.1"/>
    <property type="molecule type" value="Genomic_DNA"/>
</dbReference>
<evidence type="ECO:0000313" key="7">
    <source>
        <dbReference type="EMBL" id="EEL69015.1"/>
    </source>
</evidence>
<dbReference type="GO" id="GO:0005524">
    <property type="term" value="F:ATP binding"/>
    <property type="evidence" value="ECO:0007669"/>
    <property type="project" value="UniProtKB-KW"/>
</dbReference>
<reference evidence="11 18" key="3">
    <citation type="submission" date="2016-10" db="EMBL/GenBank/DDBJ databases">
        <title>Genome Sequence of Bacillus weihenstephanensis GM6LP.</title>
        <authorList>
            <person name="Poehlein A."/>
            <person name="Wemheuer F."/>
            <person name="Hollensteiner J."/>
            <person name="Wemheuer B."/>
        </authorList>
    </citation>
    <scope>NUCLEOTIDE SEQUENCE [LARGE SCALE GENOMIC DNA]</scope>
    <source>
        <strain evidence="11 18">GM6LP</strain>
    </source>
</reference>
<dbReference type="EMBL" id="ACMP01000111">
    <property type="protein sequence ID" value="EEL69015.1"/>
    <property type="molecule type" value="Genomic_DNA"/>
</dbReference>
<dbReference type="Gene3D" id="3.40.50.10420">
    <property type="entry name" value="NagB/RpiA/CoA transferase-like"/>
    <property type="match status" value="1"/>
</dbReference>
<evidence type="ECO:0000256" key="2">
    <source>
        <dbReference type="ARBA" id="ARBA00022741"/>
    </source>
</evidence>
<evidence type="ECO:0000313" key="16">
    <source>
        <dbReference type="Proteomes" id="UP000192932"/>
    </source>
</evidence>
<dbReference type="EMBL" id="MKZQ01000020">
    <property type="protein sequence ID" value="PJN71305.1"/>
    <property type="molecule type" value="Genomic_DNA"/>
</dbReference>
<feature type="binding site" evidence="4">
    <location>
        <position position="56"/>
    </location>
    <ligand>
        <name>substrate</name>
    </ligand>
</feature>
<dbReference type="HOGENOM" id="CLU_066245_2_2_9"/>
<dbReference type="GO" id="GO:0009396">
    <property type="term" value="P:folic acid-containing compound biosynthetic process"/>
    <property type="evidence" value="ECO:0007669"/>
    <property type="project" value="TreeGrafter"/>
</dbReference>
<accession>C2XZ99</accession>
<keyword evidence="5" id="KW-0479">Metal-binding</keyword>
<dbReference type="GO" id="GO:0046872">
    <property type="term" value="F:metal ion binding"/>
    <property type="evidence" value="ECO:0007669"/>
    <property type="project" value="UniProtKB-KW"/>
</dbReference>
<dbReference type="GO" id="GO:0030272">
    <property type="term" value="F:5-formyltetrahydrofolate cyclo-ligase activity"/>
    <property type="evidence" value="ECO:0007669"/>
    <property type="project" value="UniProtKB-EC"/>
</dbReference>
<evidence type="ECO:0000313" key="6">
    <source>
        <dbReference type="EMBL" id="ARJ23864.1"/>
    </source>
</evidence>
<dbReference type="Proteomes" id="UP000192932">
    <property type="component" value="Chromosome"/>
</dbReference>
<gene>
    <name evidence="6" type="ORF">B7492_22865</name>
    <name evidence="11" type="ORF">BACWE_16550</name>
    <name evidence="7" type="ORF">bcere0026_40330</name>
    <name evidence="9" type="ORF">BW900_03210</name>
    <name evidence="13" type="ORF">FC701_29500</name>
    <name evidence="12" type="ORF">I6G81_21360</name>
    <name evidence="8" type="ORF">III_01217</name>
    <name evidence="10" type="ORF">S3E15_03657</name>
</gene>
<keyword evidence="7" id="KW-0436">Ligase</keyword>
<organism evidence="7">
    <name type="scientific">Bacillus mycoides</name>
    <dbReference type="NCBI Taxonomy" id="1405"/>
    <lineage>
        <taxon>Bacteria</taxon>
        <taxon>Bacillati</taxon>
        <taxon>Bacillota</taxon>
        <taxon>Bacilli</taxon>
        <taxon>Bacillales</taxon>
        <taxon>Bacillaceae</taxon>
        <taxon>Bacillus</taxon>
        <taxon>Bacillus cereus group</taxon>
    </lineage>
</organism>
<accession>A0A0B5S9D8</accession>
<protein>
    <recommendedName>
        <fullName evidence="5">5-formyltetrahydrofolate cyclo-ligase</fullName>
        <ecNumber evidence="5">6.3.3.2</ecNumber>
    </recommendedName>
</protein>
<dbReference type="GO" id="GO:0035999">
    <property type="term" value="P:tetrahydrofolate interconversion"/>
    <property type="evidence" value="ECO:0007669"/>
    <property type="project" value="TreeGrafter"/>
</dbReference>
<evidence type="ECO:0000313" key="13">
    <source>
        <dbReference type="EMBL" id="TKI80091.1"/>
    </source>
</evidence>
<evidence type="ECO:0000313" key="14">
    <source>
        <dbReference type="Proteomes" id="UP000006976"/>
    </source>
</evidence>
<dbReference type="EMBL" id="MRWU01000003">
    <property type="protein sequence ID" value="OSX95059.1"/>
    <property type="molecule type" value="Genomic_DNA"/>
</dbReference>
<dbReference type="InterPro" id="IPR002698">
    <property type="entry name" value="FTHF_cligase"/>
</dbReference>
<evidence type="ECO:0000256" key="3">
    <source>
        <dbReference type="ARBA" id="ARBA00022840"/>
    </source>
</evidence>
<dbReference type="InterPro" id="IPR037171">
    <property type="entry name" value="NagB/RpiA_transferase-like"/>
</dbReference>
<dbReference type="InterPro" id="IPR024185">
    <property type="entry name" value="FTHF_cligase-like_sf"/>
</dbReference>
<sequence>MKEEKIRLRKQIIEHMNSLSEEQYTTLSEQIAVSVYGQKEWVEAKTIGITLSMEHEVNTYPIIEKAWEEGKKIVVPKCNKGTRTMSFRQISNLNQLETVYMNLREPIPALTEEVNACEIDLLIVPGVAYTRRGERIGYGGGYYDRYLVHYKGKTLSLAYDFQIVKHIPVEPFDKNVEKIITEKGTMVINGLV</sequence>
<accession>A0A084J2Y9</accession>
<dbReference type="RefSeq" id="WP_002015142.1">
    <property type="nucleotide sequence ID" value="NZ_CAKJWQ010000011.1"/>
</dbReference>
<feature type="binding site" evidence="4">
    <location>
        <begin position="5"/>
        <end position="9"/>
    </location>
    <ligand>
        <name>ATP</name>
        <dbReference type="ChEBI" id="CHEBI:30616"/>
    </ligand>
</feature>
<accession>J8ID24</accession>
<evidence type="ECO:0000313" key="8">
    <source>
        <dbReference type="EMBL" id="EJR43142.1"/>
    </source>
</evidence>
<evidence type="ECO:0000256" key="1">
    <source>
        <dbReference type="ARBA" id="ARBA00010638"/>
    </source>
</evidence>
<reference evidence="7" key="1">
    <citation type="journal article" date="2012" name="Genome Res.">
        <title>Genomic characterization of the Bacillus cereus sensu lato species: Backdrop to the evolution of Bacillus anthracis.</title>
        <authorList>
            <person name="Zwick M.E."/>
            <person name="Joseph S.J."/>
            <person name="Didelot X."/>
            <person name="Chen P.E."/>
            <person name="Bishop-Lilly K.A."/>
            <person name="Stewart A.C."/>
            <person name="Willner K."/>
            <person name="Nolan N."/>
            <person name="Lentz S."/>
            <person name="Thomason M.K."/>
            <person name="Sozhamannan S."/>
            <person name="Mateczun A.J."/>
            <person name="Du L."/>
            <person name="Read T.D."/>
        </authorList>
    </citation>
    <scope>NUCLEOTIDE SEQUENCE [LARGE SCALE GENOMIC DNA]</scope>
    <source>
        <strain evidence="7">AH603</strain>
    </source>
</reference>
<dbReference type="EMBL" id="MUAI01000001">
    <property type="protein sequence ID" value="OOR08958.1"/>
    <property type="molecule type" value="Genomic_DNA"/>
</dbReference>
<evidence type="ECO:0000256" key="5">
    <source>
        <dbReference type="RuleBase" id="RU361279"/>
    </source>
</evidence>
<dbReference type="Proteomes" id="UP000190696">
    <property type="component" value="Unassembled WGS sequence"/>
</dbReference>
<keyword evidence="5" id="KW-0460">Magnesium</keyword>
<dbReference type="EMBL" id="SZOD01000978">
    <property type="protein sequence ID" value="TKI80091.1"/>
    <property type="molecule type" value="Genomic_DNA"/>
</dbReference>
<evidence type="ECO:0000313" key="15">
    <source>
        <dbReference type="Proteomes" id="UP000190696"/>
    </source>
</evidence>
<reference evidence="8 14" key="2">
    <citation type="submission" date="2012-04" db="EMBL/GenBank/DDBJ databases">
        <title>The Genome Sequence of Bacillus cereus VD078.</title>
        <authorList>
            <consortium name="The Broad Institute Genome Sequencing Platform"/>
            <consortium name="The Broad Institute Genome Sequencing Center for Infectious Disease"/>
            <person name="Feldgarden M."/>
            <person name="Van der Auwera G.A."/>
            <person name="Mahillon J."/>
            <person name="Duprez V."/>
            <person name="Timmery S."/>
            <person name="Mattelet C."/>
            <person name="Dierick K."/>
            <person name="Sun M."/>
            <person name="Yu Z."/>
            <person name="Zhu L."/>
            <person name="Hu X."/>
            <person name="Shank E.B."/>
            <person name="Swiecicka I."/>
            <person name="Hansen B.M."/>
            <person name="Andrup L."/>
            <person name="Young S.K."/>
            <person name="Zeng Q."/>
            <person name="Gargeya S."/>
            <person name="Fitzgerald M."/>
            <person name="Haas B."/>
            <person name="Abouelleil A."/>
            <person name="Alvarado L."/>
            <person name="Arachchi H.M."/>
            <person name="Berlin A."/>
            <person name="Chapman S.B."/>
            <person name="Goldberg J."/>
            <person name="Griggs A."/>
            <person name="Gujja S."/>
            <person name="Hansen M."/>
            <person name="Howarth C."/>
            <person name="Imamovic A."/>
            <person name="Larimer J."/>
            <person name="McCowen C."/>
            <person name="Montmayeur A."/>
            <person name="Murphy C."/>
            <person name="Neiman D."/>
            <person name="Pearson M."/>
            <person name="Priest M."/>
            <person name="Roberts A."/>
            <person name="Saif S."/>
            <person name="Shea T."/>
            <person name="Sisk P."/>
            <person name="Sykes S."/>
            <person name="Wortman J."/>
            <person name="Nusbaum C."/>
            <person name="Birren B."/>
        </authorList>
    </citation>
    <scope>NUCLEOTIDE SEQUENCE [LARGE SCALE GENOMIC DNA]</scope>
    <source>
        <strain evidence="8 14">VD078</strain>
    </source>
</reference>
<dbReference type="Proteomes" id="UP000001753">
    <property type="component" value="Chromosome"/>
</dbReference>
<dbReference type="KEGG" id="bmyo:BG05_1753"/>